<organism evidence="1">
    <name type="scientific">marine sediment metagenome</name>
    <dbReference type="NCBI Taxonomy" id="412755"/>
    <lineage>
        <taxon>unclassified sequences</taxon>
        <taxon>metagenomes</taxon>
        <taxon>ecological metagenomes</taxon>
    </lineage>
</organism>
<name>A0A0F9NV64_9ZZZZ</name>
<protein>
    <submittedName>
        <fullName evidence="1">Uncharacterized protein</fullName>
    </submittedName>
</protein>
<reference evidence="1" key="1">
    <citation type="journal article" date="2015" name="Nature">
        <title>Complex archaea that bridge the gap between prokaryotes and eukaryotes.</title>
        <authorList>
            <person name="Spang A."/>
            <person name="Saw J.H."/>
            <person name="Jorgensen S.L."/>
            <person name="Zaremba-Niedzwiedzka K."/>
            <person name="Martijn J."/>
            <person name="Lind A.E."/>
            <person name="van Eijk R."/>
            <person name="Schleper C."/>
            <person name="Guy L."/>
            <person name="Ettema T.J."/>
        </authorList>
    </citation>
    <scope>NUCLEOTIDE SEQUENCE</scope>
</reference>
<gene>
    <name evidence="1" type="ORF">LCGC14_0922350</name>
</gene>
<dbReference type="AlphaFoldDB" id="A0A0F9NV64"/>
<sequence>MPLTINFGRFVKRKINEFIERIKDKEGLLDNNDIRKEFNNKNYGILKKEGLNFLIKEFKTFNQKKAFESILLINIGYLSYNRTSNIFIEDIDFMNFIIKNLIPSDEYMDYGFISLHLLLNIYVKYERSIQGYNNYFFKELIKEISDHNKEKLYQKIIEGVIEKKKIKKNPNKYFETLNKYLTTDYESINEITYNLFFDKIFKADIELLKKFEKKFLEFIESNILHIFQKENVFTIFKHIYINLYNGESELFKKIDIYLQENIDKVEFLEKILDFISNFMPGNGSHPFYKKFYKKYFNLSYQLKEQRNFHALGSLWNLFNIHGLKDPETGELMDRNYFKQLLNDFKIVLHSGESKLFNARYMELEELVGDRPKIKPIKIFKKTKKIIIEIKGIQNSRPNEFHSNHPEYDNELNKQLKQLDFWNLNSPLSKNAETWLEIIGKYFDLLRIFYDRKELFREPAQNWRDERKNMNPWMSWILTLIFQNRHKDHTLVSDGDSDHWVDEIPIEDKLLRTREKLNKDNIIEEKYNMEKNQVLREAGKSGYVIFEIADIRDEIKTNELPALPLKKCFQIFYENDIWIAVFIFQAFTETPSKA</sequence>
<comment type="caution">
    <text evidence="1">The sequence shown here is derived from an EMBL/GenBank/DDBJ whole genome shotgun (WGS) entry which is preliminary data.</text>
</comment>
<accession>A0A0F9NV64</accession>
<proteinExistence type="predicted"/>
<dbReference type="EMBL" id="LAZR01003124">
    <property type="protein sequence ID" value="KKN21734.1"/>
    <property type="molecule type" value="Genomic_DNA"/>
</dbReference>
<evidence type="ECO:0000313" key="1">
    <source>
        <dbReference type="EMBL" id="KKN21734.1"/>
    </source>
</evidence>